<gene>
    <name evidence="2" type="ORF">SAMN06265219_11689</name>
</gene>
<dbReference type="InterPro" id="IPR006860">
    <property type="entry name" value="FecR"/>
</dbReference>
<reference evidence="2 3" key="1">
    <citation type="submission" date="2017-05" db="EMBL/GenBank/DDBJ databases">
        <authorList>
            <person name="Varghese N."/>
            <person name="Submissions S."/>
        </authorList>
    </citation>
    <scope>NUCLEOTIDE SEQUENCE [LARGE SCALE GENOMIC DNA]</scope>
    <source>
        <strain evidence="2 3">DSM 21985</strain>
    </source>
</reference>
<dbReference type="Proteomes" id="UP000317557">
    <property type="component" value="Unassembled WGS sequence"/>
</dbReference>
<evidence type="ECO:0000259" key="1">
    <source>
        <dbReference type="Pfam" id="PF04773"/>
    </source>
</evidence>
<dbReference type="Pfam" id="PF04773">
    <property type="entry name" value="FecR"/>
    <property type="match status" value="1"/>
</dbReference>
<proteinExistence type="predicted"/>
<keyword evidence="3" id="KW-1185">Reference proteome</keyword>
<dbReference type="AlphaFoldDB" id="A0A521FB49"/>
<organism evidence="2 3">
    <name type="scientific">Gracilimonas mengyeensis</name>
    <dbReference type="NCBI Taxonomy" id="1302730"/>
    <lineage>
        <taxon>Bacteria</taxon>
        <taxon>Pseudomonadati</taxon>
        <taxon>Balneolota</taxon>
        <taxon>Balneolia</taxon>
        <taxon>Balneolales</taxon>
        <taxon>Balneolaceae</taxon>
        <taxon>Gracilimonas</taxon>
    </lineage>
</organism>
<dbReference type="PANTHER" id="PTHR38731">
    <property type="entry name" value="LIPL45-RELATED LIPOPROTEIN-RELATED"/>
    <property type="match status" value="1"/>
</dbReference>
<evidence type="ECO:0000313" key="3">
    <source>
        <dbReference type="Proteomes" id="UP000317557"/>
    </source>
</evidence>
<accession>A0A521FB49</accession>
<dbReference type="PANTHER" id="PTHR38731:SF3">
    <property type="entry name" value="BLL6125 PROTEIN"/>
    <property type="match status" value="1"/>
</dbReference>
<feature type="domain" description="FecR protein" evidence="1">
    <location>
        <begin position="71"/>
        <end position="166"/>
    </location>
</feature>
<sequence length="247" mass="27425">MKRLFTLLVPVAVAFILIGMVAADIAYYKAERPIAIVRRFKPEVVVQNMDEGKKISLDPKENIGEKLFSGDTLSTFDDAFALVLFMDKSVAKVKPNSVLVINGEVGSSSKSMSTRINLQNGEIFLNVEPQGGNDFEVATSRSLASVKGTDFGNSHEGYVWVQNGQVDVTAINSGQTVSLFNKMFARVDENGNEINSGTLSDEELQQLGQDYNELENDLIKKELKFRFRDENGQLREITIDVFEEGQN</sequence>
<protein>
    <submittedName>
        <fullName evidence="2">FecR family protein</fullName>
    </submittedName>
</protein>
<evidence type="ECO:0000313" key="2">
    <source>
        <dbReference type="EMBL" id="SMO93407.1"/>
    </source>
</evidence>
<dbReference type="OrthoDB" id="1524163at2"/>
<name>A0A521FB49_9BACT</name>
<dbReference type="EMBL" id="FXTP01000016">
    <property type="protein sequence ID" value="SMO93407.1"/>
    <property type="molecule type" value="Genomic_DNA"/>
</dbReference>
<dbReference type="Gene3D" id="2.60.120.1440">
    <property type="match status" value="1"/>
</dbReference>
<dbReference type="RefSeq" id="WP_142455806.1">
    <property type="nucleotide sequence ID" value="NZ_FXTP01000016.1"/>
</dbReference>